<dbReference type="AlphaFoldDB" id="A0A1T4VM63"/>
<dbReference type="Pfam" id="PF04219">
    <property type="entry name" value="DUF413"/>
    <property type="match status" value="1"/>
</dbReference>
<dbReference type="Proteomes" id="UP000242432">
    <property type="component" value="Unassembled WGS sequence"/>
</dbReference>
<comment type="similarity">
    <text evidence="1">Belongs to the MaoP family.</text>
</comment>
<evidence type="ECO:0000313" key="5">
    <source>
        <dbReference type="Proteomes" id="UP000242432"/>
    </source>
</evidence>
<name>A0A1T4VM63_9GAMM</name>
<evidence type="ECO:0000256" key="1">
    <source>
        <dbReference type="ARBA" id="ARBA00093464"/>
    </source>
</evidence>
<dbReference type="EMBL" id="FUXX01000032">
    <property type="protein sequence ID" value="SKA65958.1"/>
    <property type="molecule type" value="Genomic_DNA"/>
</dbReference>
<dbReference type="RefSeq" id="WP_031491469.1">
    <property type="nucleotide sequence ID" value="NZ_FUXX01000032.1"/>
</dbReference>
<organism evidence="4 5">
    <name type="scientific">Succinivibrio dextrinosolvens DSM 3072</name>
    <dbReference type="NCBI Taxonomy" id="1123324"/>
    <lineage>
        <taxon>Bacteria</taxon>
        <taxon>Pseudomonadati</taxon>
        <taxon>Pseudomonadota</taxon>
        <taxon>Gammaproteobacteria</taxon>
        <taxon>Aeromonadales</taxon>
        <taxon>Succinivibrionaceae</taxon>
        <taxon>Succinivibrio</taxon>
    </lineage>
</organism>
<feature type="region of interest" description="Disordered" evidence="3">
    <location>
        <begin position="98"/>
        <end position="117"/>
    </location>
</feature>
<accession>A0A1T4VM63</accession>
<evidence type="ECO:0000313" key="4">
    <source>
        <dbReference type="EMBL" id="SKA65958.1"/>
    </source>
</evidence>
<protein>
    <recommendedName>
        <fullName evidence="2">Macrodomain Ori protein</fullName>
    </recommendedName>
</protein>
<sequence length="117" mass="13440">MSFESEKPFNDFQHFARGIRRSGDFTINESNLLEKYGTAMMELYNGTRKPKTEEEKVFVKQITSDEVITDHNAKIFKKYLQVIQPRHLHRLCSVGNDDDLNGNGYMNSSSDDTSGLD</sequence>
<keyword evidence="5" id="KW-1185">Reference proteome</keyword>
<dbReference type="STRING" id="83771.SAMN02910357_00367"/>
<dbReference type="InterPro" id="IPR007335">
    <property type="entry name" value="DUF413"/>
</dbReference>
<feature type="compositionally biased region" description="Polar residues" evidence="3">
    <location>
        <begin position="104"/>
        <end position="117"/>
    </location>
</feature>
<proteinExistence type="inferred from homology"/>
<evidence type="ECO:0000256" key="3">
    <source>
        <dbReference type="SAM" id="MobiDB-lite"/>
    </source>
</evidence>
<evidence type="ECO:0000256" key="2">
    <source>
        <dbReference type="ARBA" id="ARBA00093628"/>
    </source>
</evidence>
<gene>
    <name evidence="4" type="ORF">SAMN02745213_01732</name>
</gene>
<reference evidence="5" key="1">
    <citation type="submission" date="2017-02" db="EMBL/GenBank/DDBJ databases">
        <authorList>
            <person name="Varghese N."/>
            <person name="Submissions S."/>
        </authorList>
    </citation>
    <scope>NUCLEOTIDE SEQUENCE [LARGE SCALE GENOMIC DNA]</scope>
    <source>
        <strain evidence="5">DSM 3072</strain>
    </source>
</reference>